<evidence type="ECO:0000256" key="1">
    <source>
        <dbReference type="ARBA" id="ARBA00000274"/>
    </source>
</evidence>
<comment type="similarity">
    <text evidence="2">Belongs to the LOG family.</text>
</comment>
<evidence type="ECO:0000313" key="4">
    <source>
        <dbReference type="Proteomes" id="UP000005615"/>
    </source>
</evidence>
<dbReference type="GO" id="GO:0008714">
    <property type="term" value="F:AMP nucleosidase activity"/>
    <property type="evidence" value="ECO:0007669"/>
    <property type="project" value="UniProtKB-EC"/>
</dbReference>
<dbReference type="EMBL" id="AEIG01000020">
    <property type="protein sequence ID" value="EGG30242.1"/>
    <property type="molecule type" value="Genomic_DNA"/>
</dbReference>
<dbReference type="Gene3D" id="3.40.50.450">
    <property type="match status" value="1"/>
</dbReference>
<dbReference type="GO" id="GO:0009691">
    <property type="term" value="P:cytokinin biosynthetic process"/>
    <property type="evidence" value="ECO:0007669"/>
    <property type="project" value="UniProtKB-UniRule"/>
</dbReference>
<dbReference type="RefSeq" id="WP_009575145.1">
    <property type="nucleotide sequence ID" value="NZ_AEIG01000020.1"/>
</dbReference>
<reference evidence="3 4" key="1">
    <citation type="journal article" date="2011" name="J. Bacteriol.">
        <title>Genome sequence of strain IMCC3088, a proteorhodopsin-containing marine bacterium belonging to the OM60/NOR5 clade.</title>
        <authorList>
            <person name="Jang Y."/>
            <person name="Oh H.M."/>
            <person name="Kang I."/>
            <person name="Lee K."/>
            <person name="Yang S.J."/>
            <person name="Cho J.C."/>
        </authorList>
    </citation>
    <scope>NUCLEOTIDE SEQUENCE [LARGE SCALE GENOMIC DNA]</scope>
    <source>
        <strain evidence="3 4">IMCC3088</strain>
    </source>
</reference>
<evidence type="ECO:0000313" key="3">
    <source>
        <dbReference type="EMBL" id="EGG30242.1"/>
    </source>
</evidence>
<gene>
    <name evidence="3" type="ORF">IMCC3088_848</name>
</gene>
<evidence type="ECO:0000256" key="2">
    <source>
        <dbReference type="RuleBase" id="RU363015"/>
    </source>
</evidence>
<keyword evidence="2" id="KW-0378">Hydrolase</keyword>
<protein>
    <recommendedName>
        <fullName evidence="2">Cytokinin riboside 5'-monophosphate phosphoribohydrolase</fullName>
        <ecNumber evidence="2">3.2.2.n1</ecNumber>
    </recommendedName>
</protein>
<organism evidence="3 4">
    <name type="scientific">Aequoribacter fuscus</name>
    <dbReference type="NCBI Taxonomy" id="2518989"/>
    <lineage>
        <taxon>Bacteria</taxon>
        <taxon>Pseudomonadati</taxon>
        <taxon>Pseudomonadota</taxon>
        <taxon>Gammaproteobacteria</taxon>
        <taxon>Cellvibrionales</taxon>
        <taxon>Halieaceae</taxon>
        <taxon>Aequoribacter</taxon>
    </lineage>
</organism>
<dbReference type="InterPro" id="IPR052341">
    <property type="entry name" value="LOG_family_nucleotidases"/>
</dbReference>
<dbReference type="SUPFAM" id="SSF102405">
    <property type="entry name" value="MCP/YpsA-like"/>
    <property type="match status" value="1"/>
</dbReference>
<dbReference type="InterPro" id="IPR031100">
    <property type="entry name" value="LOG_fam"/>
</dbReference>
<dbReference type="Pfam" id="PF03641">
    <property type="entry name" value="Lysine_decarbox"/>
    <property type="match status" value="1"/>
</dbReference>
<comment type="catalytic activity">
    <reaction evidence="1">
        <text>AMP + H2O = D-ribose 5-phosphate + adenine</text>
        <dbReference type="Rhea" id="RHEA:20129"/>
        <dbReference type="ChEBI" id="CHEBI:15377"/>
        <dbReference type="ChEBI" id="CHEBI:16708"/>
        <dbReference type="ChEBI" id="CHEBI:78346"/>
        <dbReference type="ChEBI" id="CHEBI:456215"/>
        <dbReference type="EC" id="3.2.2.4"/>
    </reaction>
</comment>
<dbReference type="PANTHER" id="PTHR43393:SF3">
    <property type="entry name" value="LYSINE DECARBOXYLASE-LIKE PROTEIN"/>
    <property type="match status" value="1"/>
</dbReference>
<dbReference type="AlphaFoldDB" id="F3L0D2"/>
<dbReference type="GO" id="GO:0005829">
    <property type="term" value="C:cytosol"/>
    <property type="evidence" value="ECO:0007669"/>
    <property type="project" value="TreeGrafter"/>
</dbReference>
<dbReference type="Proteomes" id="UP000005615">
    <property type="component" value="Unassembled WGS sequence"/>
</dbReference>
<keyword evidence="4" id="KW-1185">Reference proteome</keyword>
<proteinExistence type="inferred from homology"/>
<name>F3L0D2_9GAMM</name>
<dbReference type="PANTHER" id="PTHR43393">
    <property type="entry name" value="CYTOKININ RIBOSIDE 5'-MONOPHOSPHATE PHOSPHORIBOHYDROLASE"/>
    <property type="match status" value="1"/>
</dbReference>
<dbReference type="eggNOG" id="COG1611">
    <property type="taxonomic scope" value="Bacteria"/>
</dbReference>
<sequence>MSPIDFVDPQYHFSDDERQRLDRIEAELEHGIRELQSIGPAVTVFGSARSSVQSWEYVSAYALGKTLAERGIGVITGGGPGVMEAANRGALEAGGLSVGLNITLPKEQQPNPYLSMGLEFRYFFTRKFLLIRYALGFVAFPGGFGTTDELFELLTLMQTGKLDKRPIILVGTEFFDPLLQFVRDQMVRQHYVGPLDLDLITLTDDLDEVITRLFCCPRLSKEVGDNS</sequence>
<dbReference type="STRING" id="2518989.IMCC3088_848"/>
<dbReference type="NCBIfam" id="TIGR00730">
    <property type="entry name" value="Rossman fold protein, TIGR00730 family"/>
    <property type="match status" value="1"/>
</dbReference>
<dbReference type="EC" id="3.2.2.n1" evidence="2"/>
<keyword evidence="2" id="KW-0203">Cytokinin biosynthesis</keyword>
<comment type="caution">
    <text evidence="3">The sequence shown here is derived from an EMBL/GenBank/DDBJ whole genome shotgun (WGS) entry which is preliminary data.</text>
</comment>
<dbReference type="InterPro" id="IPR005269">
    <property type="entry name" value="LOG"/>
</dbReference>
<accession>F3L0D2</accession>